<evidence type="ECO:0000256" key="3">
    <source>
        <dbReference type="ARBA" id="ARBA00022692"/>
    </source>
</evidence>
<dbReference type="InterPro" id="IPR050638">
    <property type="entry name" value="AA-Vitamin_Transporters"/>
</dbReference>
<feature type="transmembrane region" description="Helical" evidence="6">
    <location>
        <begin position="162"/>
        <end position="182"/>
    </location>
</feature>
<dbReference type="STRING" id="1660.APY09_01180"/>
<organism evidence="8 9">
    <name type="scientific">Schaalia odontolytica</name>
    <dbReference type="NCBI Taxonomy" id="1660"/>
    <lineage>
        <taxon>Bacteria</taxon>
        <taxon>Bacillati</taxon>
        <taxon>Actinomycetota</taxon>
        <taxon>Actinomycetes</taxon>
        <taxon>Actinomycetales</taxon>
        <taxon>Actinomycetaceae</taxon>
        <taxon>Schaalia</taxon>
    </lineage>
</organism>
<dbReference type="Pfam" id="PF00892">
    <property type="entry name" value="EamA"/>
    <property type="match status" value="2"/>
</dbReference>
<dbReference type="PANTHER" id="PTHR32322:SF2">
    <property type="entry name" value="EAMA DOMAIN-CONTAINING PROTEIN"/>
    <property type="match status" value="1"/>
</dbReference>
<feature type="transmembrane region" description="Helical" evidence="6">
    <location>
        <begin position="283"/>
        <end position="302"/>
    </location>
</feature>
<dbReference type="InterPro" id="IPR000620">
    <property type="entry name" value="EamA_dom"/>
</dbReference>
<dbReference type="InterPro" id="IPR037185">
    <property type="entry name" value="EmrE-like"/>
</dbReference>
<proteinExistence type="inferred from homology"/>
<feature type="domain" description="EamA" evidence="7">
    <location>
        <begin position="166"/>
        <end position="297"/>
    </location>
</feature>
<sequence length="308" mass="32422">MKDAVRNARGYLVTVVATLCWGASGVSAEYLMSRHGVELTLISFFRMTVGGLLTLAYVLACSRGVSPKHRELVSAPRNWRGLVLFAILGLAACQLSYMGVIRASNAGTGTVLEYLGLILIVVWVCLTHGRWPRPSEVIAIGLAVVGTFLLCTHGSLDSLVLTPTTLAWGAVAALTLATYTLLPARLIASYGADLVVGYGLLIAGLGVGLVGRVWRFTITWTPDVVLAMAITVALGTAVAFTAYLWGVDRIGPVKASLIGSLEPIAAATFSALMMGTSYTGIDIVGMVLIVGAVVTISVVDLLRARRVT</sequence>
<keyword evidence="5 6" id="KW-0472">Membrane</keyword>
<dbReference type="Proteomes" id="UP000250192">
    <property type="component" value="Unassembled WGS sequence"/>
</dbReference>
<evidence type="ECO:0000259" key="7">
    <source>
        <dbReference type="Pfam" id="PF00892"/>
    </source>
</evidence>
<evidence type="ECO:0000313" key="9">
    <source>
        <dbReference type="Proteomes" id="UP000250192"/>
    </source>
</evidence>
<feature type="transmembrane region" description="Helical" evidence="6">
    <location>
        <begin position="194"/>
        <end position="214"/>
    </location>
</feature>
<protein>
    <submittedName>
        <fullName evidence="8">Uncharacterized inner membrane transporter yicL</fullName>
    </submittedName>
</protein>
<reference evidence="8 9" key="1">
    <citation type="submission" date="2018-06" db="EMBL/GenBank/DDBJ databases">
        <authorList>
            <consortium name="Pathogen Informatics"/>
            <person name="Doyle S."/>
        </authorList>
    </citation>
    <scope>NUCLEOTIDE SEQUENCE [LARGE SCALE GENOMIC DNA]</scope>
    <source>
        <strain evidence="8 9">NCTC9935</strain>
    </source>
</reference>
<feature type="domain" description="EamA" evidence="7">
    <location>
        <begin position="9"/>
        <end position="150"/>
    </location>
</feature>
<gene>
    <name evidence="8" type="primary">yicL</name>
    <name evidence="8" type="ORF">NCTC9935_01390</name>
</gene>
<keyword evidence="4 6" id="KW-1133">Transmembrane helix</keyword>
<comment type="subcellular location">
    <subcellularLocation>
        <location evidence="1">Membrane</location>
        <topology evidence="1">Multi-pass membrane protein</topology>
    </subcellularLocation>
</comment>
<evidence type="ECO:0000256" key="1">
    <source>
        <dbReference type="ARBA" id="ARBA00004141"/>
    </source>
</evidence>
<dbReference type="GO" id="GO:0016020">
    <property type="term" value="C:membrane"/>
    <property type="evidence" value="ECO:0007669"/>
    <property type="project" value="UniProtKB-SubCell"/>
</dbReference>
<evidence type="ECO:0000256" key="2">
    <source>
        <dbReference type="ARBA" id="ARBA00007362"/>
    </source>
</evidence>
<feature type="transmembrane region" description="Helical" evidence="6">
    <location>
        <begin position="44"/>
        <end position="61"/>
    </location>
</feature>
<evidence type="ECO:0000256" key="4">
    <source>
        <dbReference type="ARBA" id="ARBA00022989"/>
    </source>
</evidence>
<name>A0A2X0UFE9_9ACTO</name>
<feature type="transmembrane region" description="Helical" evidence="6">
    <location>
        <begin position="226"/>
        <end position="245"/>
    </location>
</feature>
<dbReference type="SUPFAM" id="SSF103481">
    <property type="entry name" value="Multidrug resistance efflux transporter EmrE"/>
    <property type="match status" value="2"/>
</dbReference>
<keyword evidence="3 6" id="KW-0812">Transmembrane</keyword>
<feature type="transmembrane region" description="Helical" evidence="6">
    <location>
        <begin position="138"/>
        <end position="156"/>
    </location>
</feature>
<feature type="transmembrane region" description="Helical" evidence="6">
    <location>
        <begin position="106"/>
        <end position="126"/>
    </location>
</feature>
<keyword evidence="9" id="KW-1185">Reference proteome</keyword>
<dbReference type="AlphaFoldDB" id="A0A2X0UFE9"/>
<evidence type="ECO:0000256" key="5">
    <source>
        <dbReference type="ARBA" id="ARBA00023136"/>
    </source>
</evidence>
<feature type="transmembrane region" description="Helical" evidence="6">
    <location>
        <begin position="82"/>
        <end position="100"/>
    </location>
</feature>
<evidence type="ECO:0000256" key="6">
    <source>
        <dbReference type="SAM" id="Phobius"/>
    </source>
</evidence>
<accession>A0A2X0UFE9</accession>
<evidence type="ECO:0000313" key="8">
    <source>
        <dbReference type="EMBL" id="SPT55878.1"/>
    </source>
</evidence>
<feature type="transmembrane region" description="Helical" evidence="6">
    <location>
        <begin position="257"/>
        <end position="277"/>
    </location>
</feature>
<comment type="similarity">
    <text evidence="2">Belongs to the EamA transporter family.</text>
</comment>
<dbReference type="EMBL" id="UAPR01000004">
    <property type="protein sequence ID" value="SPT55878.1"/>
    <property type="molecule type" value="Genomic_DNA"/>
</dbReference>
<dbReference type="PANTHER" id="PTHR32322">
    <property type="entry name" value="INNER MEMBRANE TRANSPORTER"/>
    <property type="match status" value="1"/>
</dbReference>